<feature type="region of interest" description="Disordered" evidence="1">
    <location>
        <begin position="232"/>
        <end position="275"/>
    </location>
</feature>
<reference evidence="2 3" key="1">
    <citation type="submission" date="2016-07" db="EMBL/GenBank/DDBJ databases">
        <title>Pervasive Adenine N6-methylation of Active Genes in Fungi.</title>
        <authorList>
            <consortium name="DOE Joint Genome Institute"/>
            <person name="Mondo S.J."/>
            <person name="Dannebaum R.O."/>
            <person name="Kuo R.C."/>
            <person name="Labutti K."/>
            <person name="Haridas S."/>
            <person name="Kuo A."/>
            <person name="Salamov A."/>
            <person name="Ahrendt S.R."/>
            <person name="Lipzen A."/>
            <person name="Sullivan W."/>
            <person name="Andreopoulos W.B."/>
            <person name="Clum A."/>
            <person name="Lindquist E."/>
            <person name="Daum C."/>
            <person name="Ramamoorthy G.K."/>
            <person name="Gryganskyi A."/>
            <person name="Culley D."/>
            <person name="Magnuson J.K."/>
            <person name="James T.Y."/>
            <person name="O'Malley M.A."/>
            <person name="Stajich J.E."/>
            <person name="Spatafora J.W."/>
            <person name="Visel A."/>
            <person name="Grigoriev I.V."/>
        </authorList>
    </citation>
    <scope>NUCLEOTIDE SEQUENCE [LARGE SCALE GENOMIC DNA]</scope>
    <source>
        <strain evidence="2 3">12-1054</strain>
    </source>
</reference>
<evidence type="ECO:0000313" key="3">
    <source>
        <dbReference type="Proteomes" id="UP000193685"/>
    </source>
</evidence>
<dbReference type="RefSeq" id="XP_040728014.1">
    <property type="nucleotide sequence ID" value="XM_040868622.1"/>
</dbReference>
<evidence type="ECO:0000313" key="2">
    <source>
        <dbReference type="EMBL" id="ORY87158.1"/>
    </source>
</evidence>
<gene>
    <name evidence="2" type="ORF">BCR37DRAFT_376571</name>
</gene>
<feature type="region of interest" description="Disordered" evidence="1">
    <location>
        <begin position="1"/>
        <end position="57"/>
    </location>
</feature>
<protein>
    <submittedName>
        <fullName evidence="2">Uncharacterized protein</fullName>
    </submittedName>
</protein>
<accession>A0A1Y2FT55</accession>
<evidence type="ECO:0000256" key="1">
    <source>
        <dbReference type="SAM" id="MobiDB-lite"/>
    </source>
</evidence>
<keyword evidence="3" id="KW-1185">Reference proteome</keyword>
<feature type="compositionally biased region" description="Polar residues" evidence="1">
    <location>
        <begin position="245"/>
        <end position="275"/>
    </location>
</feature>
<proteinExistence type="predicted"/>
<sequence>MAPQVLYAARGETSTQSSCLTRESKDTGNANLSMTGNGRSIFNERPSEPDQIPATRSHSTTAAELVCQSSSSAGIFDNPMDWQSSGAQKLGVKEFPFEQSSQRSSEGRLSRPSITRLASFSVQDDQPAALTAIMRPIETLQKAAPGLQRPSLYRSQTMPMVLSTSGSTSRPSLRSASSEFFGKDSLRIRRRPNAAPLAETMTRSCSSQGHSPYSASPIRRSFSSAKIMSSSASQFGHTMPPSPISPNTRHLTKSSTSTSSAPVLQAESGTSSVCWQMSPPRTPLSPLSFSRLNSLVPGKLSMAAADALFDHDDGLPPMEVQFMTAEDAYSV</sequence>
<dbReference type="Proteomes" id="UP000193685">
    <property type="component" value="Unassembled WGS sequence"/>
</dbReference>
<organism evidence="2 3">
    <name type="scientific">Protomyces lactucae-debilis</name>
    <dbReference type="NCBI Taxonomy" id="2754530"/>
    <lineage>
        <taxon>Eukaryota</taxon>
        <taxon>Fungi</taxon>
        <taxon>Dikarya</taxon>
        <taxon>Ascomycota</taxon>
        <taxon>Taphrinomycotina</taxon>
        <taxon>Taphrinomycetes</taxon>
        <taxon>Taphrinales</taxon>
        <taxon>Protomycetaceae</taxon>
        <taxon>Protomyces</taxon>
    </lineage>
</organism>
<dbReference type="EMBL" id="MCFI01000002">
    <property type="protein sequence ID" value="ORY87158.1"/>
    <property type="molecule type" value="Genomic_DNA"/>
</dbReference>
<dbReference type="AlphaFoldDB" id="A0A1Y2FT55"/>
<dbReference type="GeneID" id="63785221"/>
<comment type="caution">
    <text evidence="2">The sequence shown here is derived from an EMBL/GenBank/DDBJ whole genome shotgun (WGS) entry which is preliminary data.</text>
</comment>
<feature type="compositionally biased region" description="Polar residues" evidence="1">
    <location>
        <begin position="12"/>
        <end position="40"/>
    </location>
</feature>
<feature type="compositionally biased region" description="Polar residues" evidence="1">
    <location>
        <begin position="201"/>
        <end position="214"/>
    </location>
</feature>
<feature type="region of interest" description="Disordered" evidence="1">
    <location>
        <begin position="197"/>
        <end position="216"/>
    </location>
</feature>
<name>A0A1Y2FT55_PROLT</name>